<dbReference type="AlphaFoldDB" id="A0A9D1MMK9"/>
<evidence type="ECO:0000256" key="6">
    <source>
        <dbReference type="ARBA" id="ARBA00049043"/>
    </source>
</evidence>
<dbReference type="InterPro" id="IPR033752">
    <property type="entry name" value="MetA_family"/>
</dbReference>
<gene>
    <name evidence="9" type="primary">metA</name>
    <name evidence="7" type="synonym">metAA</name>
    <name evidence="9" type="ORF">IAB07_06135</name>
</gene>
<dbReference type="Proteomes" id="UP000824145">
    <property type="component" value="Unassembled WGS sequence"/>
</dbReference>
<feature type="site" description="Important for substrate specificity" evidence="7">
    <location>
        <position position="192"/>
    </location>
</feature>
<feature type="active site" description="Acyl-thioester intermediate" evidence="7 8">
    <location>
        <position position="142"/>
    </location>
</feature>
<dbReference type="NCBIfam" id="TIGR01001">
    <property type="entry name" value="metA"/>
    <property type="match status" value="1"/>
</dbReference>
<comment type="subcellular location">
    <subcellularLocation>
        <location evidence="7">Cytoplasm</location>
    </subcellularLocation>
</comment>
<dbReference type="EMBL" id="DVNJ01000032">
    <property type="protein sequence ID" value="HIU63328.1"/>
    <property type="molecule type" value="Genomic_DNA"/>
</dbReference>
<feature type="binding site" evidence="7">
    <location>
        <position position="192"/>
    </location>
    <ligand>
        <name>substrate</name>
    </ligand>
</feature>
<keyword evidence="3 7" id="KW-0808">Transferase</keyword>
<dbReference type="PANTHER" id="PTHR20919:SF0">
    <property type="entry name" value="HOMOSERINE O-SUCCINYLTRANSFERASE"/>
    <property type="match status" value="1"/>
</dbReference>
<dbReference type="GO" id="GO:0004414">
    <property type="term" value="F:homoserine O-acetyltransferase activity"/>
    <property type="evidence" value="ECO:0007669"/>
    <property type="project" value="UniProtKB-EC"/>
</dbReference>
<evidence type="ECO:0000256" key="8">
    <source>
        <dbReference type="PIRSR" id="PIRSR000450-1"/>
    </source>
</evidence>
<dbReference type="GO" id="GO:0008899">
    <property type="term" value="F:homoserine O-succinyltransferase activity"/>
    <property type="evidence" value="ECO:0007669"/>
    <property type="project" value="UniProtKB-UniRule"/>
</dbReference>
<dbReference type="EC" id="2.3.1.31" evidence="7"/>
<dbReference type="HAMAP" id="MF_00295">
    <property type="entry name" value="MetA_acyltransf"/>
    <property type="match status" value="1"/>
</dbReference>
<dbReference type="Pfam" id="PF04204">
    <property type="entry name" value="HTS"/>
    <property type="match status" value="1"/>
</dbReference>
<dbReference type="Gene3D" id="3.40.50.880">
    <property type="match status" value="1"/>
</dbReference>
<feature type="active site" evidence="7">
    <location>
        <position position="237"/>
    </location>
</feature>
<comment type="similarity">
    <text evidence="7">Belongs to the MetA family.</text>
</comment>
<evidence type="ECO:0000256" key="7">
    <source>
        <dbReference type="HAMAP-Rule" id="MF_00295"/>
    </source>
</evidence>
<proteinExistence type="inferred from homology"/>
<comment type="caution">
    <text evidence="9">The sequence shown here is derived from an EMBL/GenBank/DDBJ whole genome shotgun (WGS) entry which is preliminary data.</text>
</comment>
<comment type="pathway">
    <text evidence="7">Amino-acid biosynthesis; L-methionine biosynthesis via de novo pathway; O-acetyl-L-homoserine from L-homoserine: step 1/1.</text>
</comment>
<keyword evidence="4 7" id="KW-0486">Methionine biosynthesis</keyword>
<dbReference type="CDD" id="cd03131">
    <property type="entry name" value="GATase1_HTS"/>
    <property type="match status" value="1"/>
</dbReference>
<reference evidence="9" key="2">
    <citation type="journal article" date="2021" name="PeerJ">
        <title>Extensive microbial diversity within the chicken gut microbiome revealed by metagenomics and culture.</title>
        <authorList>
            <person name="Gilroy R."/>
            <person name="Ravi A."/>
            <person name="Getino M."/>
            <person name="Pursley I."/>
            <person name="Horton D.L."/>
            <person name="Alikhan N.F."/>
            <person name="Baker D."/>
            <person name="Gharbi K."/>
            <person name="Hall N."/>
            <person name="Watson M."/>
            <person name="Adriaenssens E.M."/>
            <person name="Foster-Nyarko E."/>
            <person name="Jarju S."/>
            <person name="Secka A."/>
            <person name="Antonio M."/>
            <person name="Oren A."/>
            <person name="Chaudhuri R.R."/>
            <person name="La Ragione R."/>
            <person name="Hildebrand F."/>
            <person name="Pallen M.J."/>
        </authorList>
    </citation>
    <scope>NUCLEOTIDE SEQUENCE</scope>
    <source>
        <strain evidence="9">9366</strain>
    </source>
</reference>
<keyword evidence="2 7" id="KW-0028">Amino-acid biosynthesis</keyword>
<evidence type="ECO:0000256" key="3">
    <source>
        <dbReference type="ARBA" id="ARBA00022679"/>
    </source>
</evidence>
<evidence type="ECO:0000313" key="9">
    <source>
        <dbReference type="EMBL" id="HIU63328.1"/>
    </source>
</evidence>
<evidence type="ECO:0000256" key="1">
    <source>
        <dbReference type="ARBA" id="ARBA00022490"/>
    </source>
</evidence>
<evidence type="ECO:0000256" key="2">
    <source>
        <dbReference type="ARBA" id="ARBA00022605"/>
    </source>
</evidence>
<comment type="catalytic activity">
    <reaction evidence="6 7">
        <text>L-homoserine + acetyl-CoA = O-acetyl-L-homoserine + CoA</text>
        <dbReference type="Rhea" id="RHEA:13701"/>
        <dbReference type="ChEBI" id="CHEBI:57287"/>
        <dbReference type="ChEBI" id="CHEBI:57288"/>
        <dbReference type="ChEBI" id="CHEBI:57476"/>
        <dbReference type="ChEBI" id="CHEBI:57716"/>
        <dbReference type="EC" id="2.3.1.31"/>
    </reaction>
</comment>
<dbReference type="PANTHER" id="PTHR20919">
    <property type="entry name" value="HOMOSERINE O-SUCCINYLTRANSFERASE"/>
    <property type="match status" value="1"/>
</dbReference>
<comment type="caution">
    <text evidence="7">Lacks conserved residue(s) required for the propagation of feature annotation.</text>
</comment>
<name>A0A9D1MMK9_9FIRM</name>
<evidence type="ECO:0000313" key="10">
    <source>
        <dbReference type="Proteomes" id="UP000824145"/>
    </source>
</evidence>
<organism evidence="9 10">
    <name type="scientific">Candidatus Caccalectryoclostridium excrementigallinarum</name>
    <dbReference type="NCBI Taxonomy" id="2840710"/>
    <lineage>
        <taxon>Bacteria</taxon>
        <taxon>Bacillati</taxon>
        <taxon>Bacillota</taxon>
        <taxon>Clostridia</taxon>
        <taxon>Christensenellales</taxon>
        <taxon>Christensenellaceae</taxon>
        <taxon>Christensenellaceae incertae sedis</taxon>
        <taxon>Candidatus Caccalectryoclostridium</taxon>
    </lineage>
</organism>
<feature type="binding site" evidence="7">
    <location>
        <position position="249"/>
    </location>
    <ligand>
        <name>substrate</name>
    </ligand>
</feature>
<accession>A0A9D1MMK9</accession>
<dbReference type="GO" id="GO:0019281">
    <property type="term" value="P:L-methionine biosynthetic process from homoserine via O-succinyl-L-homoserine and cystathionine"/>
    <property type="evidence" value="ECO:0007669"/>
    <property type="project" value="InterPro"/>
</dbReference>
<feature type="binding site" evidence="7">
    <location>
        <position position="163"/>
    </location>
    <ligand>
        <name>substrate</name>
    </ligand>
</feature>
<dbReference type="SUPFAM" id="SSF52317">
    <property type="entry name" value="Class I glutamine amidotransferase-like"/>
    <property type="match status" value="1"/>
</dbReference>
<reference evidence="9" key="1">
    <citation type="submission" date="2020-10" db="EMBL/GenBank/DDBJ databases">
        <authorList>
            <person name="Gilroy R."/>
        </authorList>
    </citation>
    <scope>NUCLEOTIDE SEQUENCE</scope>
    <source>
        <strain evidence="9">9366</strain>
    </source>
</reference>
<dbReference type="GO" id="GO:0005737">
    <property type="term" value="C:cytoplasm"/>
    <property type="evidence" value="ECO:0007669"/>
    <property type="project" value="UniProtKB-SubCell"/>
</dbReference>
<comment type="function">
    <text evidence="7">Transfers an acetyl group from acetyl-CoA to L-homoserine, forming acetyl-L-homoserine.</text>
</comment>
<sequence>MPIVIPKSLPAHDILARENIFVMSHARATRQDIRPIEIAIVNLMPTKVDTETQLMRLLGNSPLQVNVTLVKTGSYTGTHTPLEHLDRFYKTFAEIRHRKFDGMIVTGAPVETLPFEEVAYWDELKEIMDYADKYITSTVFICWGAQAALYHYYGINKVALPEKLFGVYRVRSLDENEPLLRGMNDIMHIPMSRHTAVDEDAVAACKEIKVLAAGDQCGLSIAKSKDNKKFFFTGHSEYDRFTLRSEYLRDREKGLPIKPPVHYFIDGDIDRVNMKWRSTATLLFNNWLNYVYQVTPYDING</sequence>
<keyword evidence="1 7" id="KW-0963">Cytoplasm</keyword>
<protein>
    <recommendedName>
        <fullName evidence="7">Homoserine O-acetyltransferase</fullName>
        <shortName evidence="7">HAT</shortName>
        <ecNumber evidence="7">2.3.1.31</ecNumber>
    </recommendedName>
    <alternativeName>
        <fullName evidence="7">Homoserine transacetylase</fullName>
        <shortName evidence="7">HTA</shortName>
    </alternativeName>
</protein>
<dbReference type="InterPro" id="IPR029062">
    <property type="entry name" value="Class_I_gatase-like"/>
</dbReference>
<dbReference type="PIRSF" id="PIRSF000450">
    <property type="entry name" value="H_ser_succinyltr"/>
    <property type="match status" value="1"/>
</dbReference>
<keyword evidence="5 7" id="KW-0012">Acyltransferase</keyword>
<dbReference type="InterPro" id="IPR005697">
    <property type="entry name" value="HST_MetA"/>
</dbReference>
<feature type="site" description="Important for acyl-CoA specificity" evidence="7">
    <location>
        <position position="111"/>
    </location>
</feature>
<feature type="active site" description="Proton acceptor" evidence="7">
    <location>
        <position position="235"/>
    </location>
</feature>
<evidence type="ECO:0000256" key="5">
    <source>
        <dbReference type="ARBA" id="ARBA00023315"/>
    </source>
</evidence>
<evidence type="ECO:0000256" key="4">
    <source>
        <dbReference type="ARBA" id="ARBA00023167"/>
    </source>
</evidence>